<dbReference type="Pfam" id="PF00646">
    <property type="entry name" value="F-box"/>
    <property type="match status" value="1"/>
</dbReference>
<reference evidence="4" key="1">
    <citation type="submission" date="2020-01" db="EMBL/GenBank/DDBJ databases">
        <authorList>
            <person name="Mishra B."/>
        </authorList>
    </citation>
    <scope>NUCLEOTIDE SEQUENCE [LARGE SCALE GENOMIC DNA]</scope>
</reference>
<feature type="domain" description="F-box" evidence="2">
    <location>
        <begin position="27"/>
        <end position="66"/>
    </location>
</feature>
<dbReference type="InterPro" id="IPR013187">
    <property type="entry name" value="F-box-assoc_dom_typ3"/>
</dbReference>
<proteinExistence type="predicted"/>
<keyword evidence="5" id="KW-1185">Reference proteome</keyword>
<feature type="region of interest" description="Disordered" evidence="1">
    <location>
        <begin position="1"/>
        <end position="22"/>
    </location>
</feature>
<comment type="caution">
    <text evidence="4">The sequence shown here is derived from an EMBL/GenBank/DDBJ whole genome shotgun (WGS) entry which is preliminary data.</text>
</comment>
<dbReference type="PANTHER" id="PTHR31111:SF132">
    <property type="entry name" value="F-BOX ASSOCIATED UBIQUITINATION EFFECTOR FAMILY PROTEIN-RELATED"/>
    <property type="match status" value="1"/>
</dbReference>
<dbReference type="InterPro" id="IPR017451">
    <property type="entry name" value="F-box-assoc_interact_dom"/>
</dbReference>
<accession>A0A6D2IZ12</accession>
<dbReference type="OrthoDB" id="1037539at2759"/>
<dbReference type="InterPro" id="IPR001810">
    <property type="entry name" value="F-box_dom"/>
</dbReference>
<organism evidence="4 5">
    <name type="scientific">Microthlaspi erraticum</name>
    <dbReference type="NCBI Taxonomy" id="1685480"/>
    <lineage>
        <taxon>Eukaryota</taxon>
        <taxon>Viridiplantae</taxon>
        <taxon>Streptophyta</taxon>
        <taxon>Embryophyta</taxon>
        <taxon>Tracheophyta</taxon>
        <taxon>Spermatophyta</taxon>
        <taxon>Magnoliopsida</taxon>
        <taxon>eudicotyledons</taxon>
        <taxon>Gunneridae</taxon>
        <taxon>Pentapetalae</taxon>
        <taxon>rosids</taxon>
        <taxon>malvids</taxon>
        <taxon>Brassicales</taxon>
        <taxon>Brassicaceae</taxon>
        <taxon>Coluteocarpeae</taxon>
        <taxon>Microthlaspi</taxon>
    </lineage>
</organism>
<dbReference type="Pfam" id="PF08268">
    <property type="entry name" value="FBA_3"/>
    <property type="match status" value="1"/>
</dbReference>
<evidence type="ECO:0000313" key="4">
    <source>
        <dbReference type="EMBL" id="CAA7032488.1"/>
    </source>
</evidence>
<sequence length="398" mass="45731">MNEHQEKRRKIQTAITHDDDDDRPQINHIPLDLIWEILSRLPAKSIVRHLCVSKLWSSYTKHQSFIKLFATRSSERPPRILLTFLAGSKRFVFSIPQEDSFYPPEVESYQMTNPQDYKSVPLSECVHGLVLLDGLVIWNPSMRRFLKLPKPKTSCERMYLLGYDPLESKHKVLQLENTTGHAKVLTLGTQEKWRTITKGITSDSPFGGGGRCINGILYYSAFLGSTPGDDFEIFIVSFHVRSEKFNRIKIPKYSYFPIELLLPYEGSLALVIPSNITSDSVDLYILKDADGHEWMRKTLHVPSHRDKREGRSFLRFHGVTAVGELIFATSYVSSESLYILYFDPRRNSIREALFEGIFGDEFLRRYGLSKGRDIGHSVVFPNHSVVFPNHMESLVCSL</sequence>
<protein>
    <recommendedName>
        <fullName evidence="6">F-box domain-containing protein</fullName>
    </recommendedName>
</protein>
<dbReference type="SUPFAM" id="SSF81383">
    <property type="entry name" value="F-box domain"/>
    <property type="match status" value="1"/>
</dbReference>
<dbReference type="Proteomes" id="UP000467841">
    <property type="component" value="Unassembled WGS sequence"/>
</dbReference>
<dbReference type="Gene3D" id="1.20.1280.50">
    <property type="match status" value="1"/>
</dbReference>
<evidence type="ECO:0000256" key="1">
    <source>
        <dbReference type="SAM" id="MobiDB-lite"/>
    </source>
</evidence>
<gene>
    <name evidence="4" type="ORF">MERR_LOCUS19723</name>
</gene>
<feature type="domain" description="F-box associated beta-propeller type 3" evidence="3">
    <location>
        <begin position="79"/>
        <end position="383"/>
    </location>
</feature>
<dbReference type="InterPro" id="IPR036047">
    <property type="entry name" value="F-box-like_dom_sf"/>
</dbReference>
<evidence type="ECO:0000313" key="5">
    <source>
        <dbReference type="Proteomes" id="UP000467841"/>
    </source>
</evidence>
<name>A0A6D2IZ12_9BRAS</name>
<evidence type="ECO:0000259" key="2">
    <source>
        <dbReference type="Pfam" id="PF00646"/>
    </source>
</evidence>
<evidence type="ECO:0000259" key="3">
    <source>
        <dbReference type="Pfam" id="PF08268"/>
    </source>
</evidence>
<dbReference type="AlphaFoldDB" id="A0A6D2IZ12"/>
<dbReference type="PANTHER" id="PTHR31111">
    <property type="entry name" value="BNAA05G37150D PROTEIN-RELATED"/>
    <property type="match status" value="1"/>
</dbReference>
<dbReference type="EMBL" id="CACVBM020001121">
    <property type="protein sequence ID" value="CAA7032488.1"/>
    <property type="molecule type" value="Genomic_DNA"/>
</dbReference>
<dbReference type="NCBIfam" id="TIGR01640">
    <property type="entry name" value="F_box_assoc_1"/>
    <property type="match status" value="1"/>
</dbReference>
<evidence type="ECO:0008006" key="6">
    <source>
        <dbReference type="Google" id="ProtNLM"/>
    </source>
</evidence>